<keyword evidence="3" id="KW-1185">Reference proteome</keyword>
<accession>A0ABU0DYQ1</accession>
<name>A0ABU0DYQ1_9FIRM</name>
<organism evidence="2 3">
    <name type="scientific">Breznakia pachnodae</name>
    <dbReference type="NCBI Taxonomy" id="265178"/>
    <lineage>
        <taxon>Bacteria</taxon>
        <taxon>Bacillati</taxon>
        <taxon>Bacillota</taxon>
        <taxon>Erysipelotrichia</taxon>
        <taxon>Erysipelotrichales</taxon>
        <taxon>Erysipelotrichaceae</taxon>
        <taxon>Breznakia</taxon>
    </lineage>
</organism>
<dbReference type="Gene3D" id="1.10.3760.10">
    <property type="entry name" value="PgpA-like"/>
    <property type="match status" value="1"/>
</dbReference>
<dbReference type="Pfam" id="PF04608">
    <property type="entry name" value="PgpA"/>
    <property type="match status" value="1"/>
</dbReference>
<proteinExistence type="predicted"/>
<reference evidence="2 3" key="1">
    <citation type="submission" date="2023-07" db="EMBL/GenBank/DDBJ databases">
        <title>Genomic Encyclopedia of Type Strains, Phase IV (KMG-IV): sequencing the most valuable type-strain genomes for metagenomic binning, comparative biology and taxonomic classification.</title>
        <authorList>
            <person name="Goeker M."/>
        </authorList>
    </citation>
    <scope>NUCLEOTIDE SEQUENCE [LARGE SCALE GENOMIC DNA]</scope>
    <source>
        <strain evidence="2 3">DSM 16784</strain>
    </source>
</reference>
<dbReference type="CDD" id="cd06971">
    <property type="entry name" value="PgpA"/>
    <property type="match status" value="1"/>
</dbReference>
<dbReference type="RefSeq" id="WP_307404883.1">
    <property type="nucleotide sequence ID" value="NZ_JAUSUR010000001.1"/>
</dbReference>
<evidence type="ECO:0000259" key="1">
    <source>
        <dbReference type="Pfam" id="PF04608"/>
    </source>
</evidence>
<evidence type="ECO:0000313" key="2">
    <source>
        <dbReference type="EMBL" id="MDQ0359618.1"/>
    </source>
</evidence>
<evidence type="ECO:0000313" key="3">
    <source>
        <dbReference type="Proteomes" id="UP001230220"/>
    </source>
</evidence>
<dbReference type="SUPFAM" id="SSF101307">
    <property type="entry name" value="YutG-like"/>
    <property type="match status" value="1"/>
</dbReference>
<dbReference type="InterPro" id="IPR007686">
    <property type="entry name" value="YutG/PgpA"/>
</dbReference>
<feature type="domain" description="YutG/PgpA" evidence="1">
    <location>
        <begin position="39"/>
        <end position="154"/>
    </location>
</feature>
<dbReference type="InterPro" id="IPR036681">
    <property type="entry name" value="PgpA-like_sf"/>
</dbReference>
<comment type="caution">
    <text evidence="2">The sequence shown here is derived from an EMBL/GenBank/DDBJ whole genome shotgun (WGS) entry which is preliminary data.</text>
</comment>
<dbReference type="EMBL" id="JAUSUR010000001">
    <property type="protein sequence ID" value="MDQ0359618.1"/>
    <property type="molecule type" value="Genomic_DNA"/>
</dbReference>
<sequence>MFERCVALLKERGVEISDIVDCVFYLQRDHVTDHDEAAITETVLQVIEKREVQHAIITGICLDMMSEKKMLIDKELEDILNRDESLYGIDEVLAYGICNLYGSIALTNFGYIDKAKYGIIKKLNDHMDNSEACHTFLDDIIGAIAASAASKIAHNQKVKE</sequence>
<protein>
    <submittedName>
        <fullName evidence="2">Phosphatidylglycerophosphatase A</fullName>
    </submittedName>
</protein>
<gene>
    <name evidence="2" type="ORF">J2S15_000349</name>
</gene>
<dbReference type="PIRSF" id="PIRSF019587">
    <property type="entry name" value="PGPase"/>
    <property type="match status" value="1"/>
</dbReference>
<dbReference type="InterPro" id="IPR026038">
    <property type="entry name" value="Put_PGPase"/>
</dbReference>
<dbReference type="Proteomes" id="UP001230220">
    <property type="component" value="Unassembled WGS sequence"/>
</dbReference>